<keyword evidence="3" id="KW-0863">Zinc-finger</keyword>
<dbReference type="SUPFAM" id="SSF53098">
    <property type="entry name" value="Ribonuclease H-like"/>
    <property type="match status" value="1"/>
</dbReference>
<evidence type="ECO:0000313" key="8">
    <source>
        <dbReference type="Proteomes" id="UP000091967"/>
    </source>
</evidence>
<evidence type="ECO:0000256" key="4">
    <source>
        <dbReference type="ARBA" id="ARBA00022833"/>
    </source>
</evidence>
<dbReference type="PANTHER" id="PTHR46481">
    <property type="entry name" value="ZINC FINGER BED DOMAIN-CONTAINING PROTEIN 4"/>
    <property type="match status" value="1"/>
</dbReference>
<protein>
    <recommendedName>
        <fullName evidence="6">HAT C-terminal dimerisation domain-containing protein</fullName>
    </recommendedName>
</protein>
<dbReference type="InterPro" id="IPR012337">
    <property type="entry name" value="RNaseH-like_sf"/>
</dbReference>
<dbReference type="GO" id="GO:0046983">
    <property type="term" value="F:protein dimerization activity"/>
    <property type="evidence" value="ECO:0007669"/>
    <property type="project" value="InterPro"/>
</dbReference>
<sequence length="1596" mass="182425">MKDNRPQPHKIVWIRERCFLRNRLKTTHYVFIASTAGGIVRHLSREHKVVPPSRQRTGPVAGNGGAKWNLLDMLHADLTNPRDQSLLSNFHSLFDPAMNQLLLLDWLTYHILPFNLVNSERFRRLLLYNNPSLQEGQIPSDRTLVNLLTNEYNRVRGPVHVLLQRARSMIHFTFDGWTSRQNASFLGINAHFIDRDWKQWRILLALPAFRKRHTGAALADEVADTICAFGLQDRIGYYTLDNATNNDTAMEALAAKFDFDRDERRIRCAPHFLNLADFMTEEDEQRQLSDAINELRTGDDFGVPSMEEDFELETAPEESQDQYPAPEIVNAEKVDKYRKFGPFGKLHNIGIALRTSSQLLEDFYEAQRQTAPTETVLAWVQNKRSALNRMLSIIEERWVSQGGKEKDRPAILKEKLSLEEWKVVVAVQKILQPFKVASKQLQGEGISGKRSTSGGFDEYFQVVEMLLDHLELAVQGVIIEENDDHIMEEVHLFDDMDAKTRRLLKIYIKLGWKKMNEYYGKLTSTAYIAAVVFHPCKKWRTLGQLWGQLPSRQTSEWRKTYEGNLRRVWEEKYKNMAHKEACNTVSASGSNSALDYIERRVAFSRSLVRPDSQERQSKRPKQSVALPVQDELDQYLSEPPVDNIAYKLDPIAWWRDVSAVRFPRLSYMAVDFLTIASSSAETERDFSSCGRMVTPLRCRLRRHIVAMAQCLRSWSKAGIYQPTLPLGLLEGDNWRQVLQLAVLVSLGGAVDKSKHTDYAFLLVPALMPVILGQILTRCKKQTEPKFLLTCTATQATDRKTMNPLTLYQDDGSSDPQYRATVESDKAPIARPPCECVDCQNGFYTVKEQYSPGLSYRRRLSNKEAERTVLSAVEDIHRRQASLTKRIDVFGDVLVSRWKKRSQAKRGPVEGSNSGARGGPVAPSATNPAVLFALLHYRTAYSPQHWAAFDSRQLTLGWAAGFFDADFSAKCVVMYGDQYGSLVDWEEKAAHRADTLGFPRAMLVLEAQAYLMEVLCSIVERILDGVDPSQPPRVEKWRDLVSHEAFRETGVVEFWSPYTNQAFSQPPEFDSNYLLTLAKTRLDETGDHLWYLQCDAVYMRRHLKTVFATEIFKKASEPHKAVLLAQRIRTEILNHHWWRWIEMECRHVNAERKRFRDNIYPGAPLPIRYDKALGALELLLVNQVIYRASRLKELLPFVPGLQKHWNLEPEANLPNTIGFLKREASANTQEALTEDPLDWCLVQLQAKPDDQRAFDHAMLFAMLQDHLSSNPSERKRLDEIIYQTLSDLSTCHEMLLAVRFHRPQNAARTVQEVRATEDRESWKPRRSESYKENLSLLQRIGAALIRDFYLAKPPTGPKNADWLARSRVLRTALEKFWESIRGTIREEFRSSAYSPAEVDSLLEVVSANLSAEYLQQEQQAEAEILTAIRRVEEPQAVAGFFYKAEPRPVPSTIVTRREKAKTRGGQGASTGDTIELGDKAASAHGEPTELTKGTAIEVTRQSLGVFQLMFPDRDDVVKDVLWGRFVHAMIDAGFTATNNSGSAVAFTQLSGEGGRIVFHKPHPVDKIDPVLLRIMGKRMAKWFGWRRELFVLRDETT</sequence>
<dbReference type="GO" id="GO:0005634">
    <property type="term" value="C:nucleus"/>
    <property type="evidence" value="ECO:0007669"/>
    <property type="project" value="UniProtKB-SubCell"/>
</dbReference>
<proteinExistence type="predicted"/>
<keyword evidence="2" id="KW-0479">Metal-binding</keyword>
<evidence type="ECO:0000259" key="6">
    <source>
        <dbReference type="Pfam" id="PF05699"/>
    </source>
</evidence>
<name>A0A1B8AJS4_FUSPO</name>
<dbReference type="InterPro" id="IPR052035">
    <property type="entry name" value="ZnF_BED_domain_contain"/>
</dbReference>
<dbReference type="Pfam" id="PF05699">
    <property type="entry name" value="Dimer_Tnp_hAT"/>
    <property type="match status" value="1"/>
</dbReference>
<comment type="caution">
    <text evidence="7">The sequence shown here is derived from an EMBL/GenBank/DDBJ whole genome shotgun (WGS) entry which is preliminary data.</text>
</comment>
<keyword evidence="5" id="KW-0539">Nucleus</keyword>
<dbReference type="PANTHER" id="PTHR46481:SF10">
    <property type="entry name" value="ZINC FINGER BED DOMAIN-CONTAINING PROTEIN 39"/>
    <property type="match status" value="1"/>
</dbReference>
<gene>
    <name evidence="7" type="ORF">FPOA_06905</name>
</gene>
<dbReference type="Proteomes" id="UP000091967">
    <property type="component" value="Unassembled WGS sequence"/>
</dbReference>
<reference evidence="7 8" key="1">
    <citation type="submission" date="2016-06" db="EMBL/GenBank/DDBJ databases">
        <title>Living apart together: crosstalk between the core and supernumerary genomes in a fungal plant pathogen.</title>
        <authorList>
            <person name="Vanheule A."/>
            <person name="Audenaert K."/>
            <person name="Warris S."/>
            <person name="Van De Geest H."/>
            <person name="Schijlen E."/>
            <person name="Hofte M."/>
            <person name="De Saeger S."/>
            <person name="Haesaert G."/>
            <person name="Waalwijk C."/>
            <person name="Van Der Lee T."/>
        </authorList>
    </citation>
    <scope>NUCLEOTIDE SEQUENCE [LARGE SCALE GENOMIC DNA]</scope>
    <source>
        <strain evidence="7 8">2516</strain>
    </source>
</reference>
<feature type="domain" description="HAT C-terminal dimerisation" evidence="6">
    <location>
        <begin position="631"/>
        <end position="714"/>
    </location>
</feature>
<evidence type="ECO:0000256" key="5">
    <source>
        <dbReference type="ARBA" id="ARBA00023242"/>
    </source>
</evidence>
<dbReference type="EMBL" id="LYXU01000003">
    <property type="protein sequence ID" value="OBS20546.1"/>
    <property type="molecule type" value="Genomic_DNA"/>
</dbReference>
<evidence type="ECO:0000256" key="1">
    <source>
        <dbReference type="ARBA" id="ARBA00004123"/>
    </source>
</evidence>
<dbReference type="GO" id="GO:0008270">
    <property type="term" value="F:zinc ion binding"/>
    <property type="evidence" value="ECO:0007669"/>
    <property type="project" value="UniProtKB-KW"/>
</dbReference>
<evidence type="ECO:0000256" key="3">
    <source>
        <dbReference type="ARBA" id="ARBA00022771"/>
    </source>
</evidence>
<keyword evidence="4" id="KW-0862">Zinc</keyword>
<organism evidence="7 8">
    <name type="scientific">Fusarium poae</name>
    <dbReference type="NCBI Taxonomy" id="36050"/>
    <lineage>
        <taxon>Eukaryota</taxon>
        <taxon>Fungi</taxon>
        <taxon>Dikarya</taxon>
        <taxon>Ascomycota</taxon>
        <taxon>Pezizomycotina</taxon>
        <taxon>Sordariomycetes</taxon>
        <taxon>Hypocreomycetidae</taxon>
        <taxon>Hypocreales</taxon>
        <taxon>Nectriaceae</taxon>
        <taxon>Fusarium</taxon>
    </lineage>
</organism>
<dbReference type="InterPro" id="IPR008906">
    <property type="entry name" value="HATC_C_dom"/>
</dbReference>
<evidence type="ECO:0000256" key="2">
    <source>
        <dbReference type="ARBA" id="ARBA00022723"/>
    </source>
</evidence>
<keyword evidence="8" id="KW-1185">Reference proteome</keyword>
<comment type="subcellular location">
    <subcellularLocation>
        <location evidence="1">Nucleus</location>
    </subcellularLocation>
</comment>
<accession>A0A1B8AJS4</accession>
<evidence type="ECO:0000313" key="7">
    <source>
        <dbReference type="EMBL" id="OBS20546.1"/>
    </source>
</evidence>